<gene>
    <name evidence="4" type="ORF">SAMN05444143_11059</name>
</gene>
<keyword evidence="5" id="KW-1185">Reference proteome</keyword>
<accession>A0A1I4Y0S1</accession>
<keyword evidence="1" id="KW-1133">Transmembrane helix</keyword>
<dbReference type="SUPFAM" id="SSF48317">
    <property type="entry name" value="Acid phosphatase/Vanadium-dependent haloperoxidase"/>
    <property type="match status" value="1"/>
</dbReference>
<proteinExistence type="predicted"/>
<dbReference type="RefSeq" id="WP_051536680.1">
    <property type="nucleotide sequence ID" value="NZ_CBCRUM010000018.1"/>
</dbReference>
<reference evidence="5" key="1">
    <citation type="submission" date="2016-10" db="EMBL/GenBank/DDBJ databases">
        <authorList>
            <person name="Varghese N."/>
            <person name="Submissions S."/>
        </authorList>
    </citation>
    <scope>NUCLEOTIDE SEQUENCE [LARGE SCALE GENOMIC DNA]</scope>
    <source>
        <strain evidence="5">DSM 4002</strain>
    </source>
</reference>
<protein>
    <submittedName>
        <fullName evidence="4">Membrane-associated phospholipid phosphatase</fullName>
    </submittedName>
</protein>
<sequence length="210" mass="23163">MKNKINLLQITNLVVLFFCINFANAQNLDIDVLRNINHNRNKSLDPALKGITNSLAPVSIGTPIIMYSVGLIMKDSTVKKKAIFIGEAFLASGFITFALKKTVNRERPFVTYPDIEQVTTATGPSFPSGHASLAFATATSLSMAYPKWYIIAPSFAWASAVSYSRMVLGVHYPSDVLAGAIIGSGSAYLSYKLNKWVNKKQRKKIPQLWE</sequence>
<evidence type="ECO:0000256" key="2">
    <source>
        <dbReference type="SAM" id="SignalP"/>
    </source>
</evidence>
<dbReference type="Pfam" id="PF01569">
    <property type="entry name" value="PAP2"/>
    <property type="match status" value="1"/>
</dbReference>
<dbReference type="SMART" id="SM00014">
    <property type="entry name" value="acidPPc"/>
    <property type="match status" value="1"/>
</dbReference>
<evidence type="ECO:0000259" key="3">
    <source>
        <dbReference type="SMART" id="SM00014"/>
    </source>
</evidence>
<dbReference type="InterPro" id="IPR036938">
    <property type="entry name" value="PAP2/HPO_sf"/>
</dbReference>
<dbReference type="PANTHER" id="PTHR14969">
    <property type="entry name" value="SPHINGOSINE-1-PHOSPHATE PHOSPHOHYDROLASE"/>
    <property type="match status" value="1"/>
</dbReference>
<keyword evidence="2" id="KW-0732">Signal</keyword>
<dbReference type="PANTHER" id="PTHR14969:SF13">
    <property type="entry name" value="AT30094P"/>
    <property type="match status" value="1"/>
</dbReference>
<feature type="domain" description="Phosphatidic acid phosphatase type 2/haloperoxidase" evidence="3">
    <location>
        <begin position="82"/>
        <end position="191"/>
    </location>
</feature>
<keyword evidence="1" id="KW-0812">Transmembrane</keyword>
<name>A0A1I4Y0S1_9FLAO</name>
<feature type="signal peptide" evidence="2">
    <location>
        <begin position="1"/>
        <end position="25"/>
    </location>
</feature>
<evidence type="ECO:0000256" key="1">
    <source>
        <dbReference type="SAM" id="Phobius"/>
    </source>
</evidence>
<evidence type="ECO:0000313" key="4">
    <source>
        <dbReference type="EMBL" id="SFN31728.1"/>
    </source>
</evidence>
<evidence type="ECO:0000313" key="5">
    <source>
        <dbReference type="Proteomes" id="UP000182961"/>
    </source>
</evidence>
<feature type="chain" id="PRO_5010180368" evidence="2">
    <location>
        <begin position="26"/>
        <end position="210"/>
    </location>
</feature>
<feature type="transmembrane region" description="Helical" evidence="1">
    <location>
        <begin position="82"/>
        <end position="99"/>
    </location>
</feature>
<keyword evidence="1" id="KW-0472">Membrane</keyword>
<dbReference type="InterPro" id="IPR000326">
    <property type="entry name" value="PAP2/HPO"/>
</dbReference>
<organism evidence="4 5">
    <name type="scientific">Flavobacterium succinicans</name>
    <dbReference type="NCBI Taxonomy" id="29536"/>
    <lineage>
        <taxon>Bacteria</taxon>
        <taxon>Pseudomonadati</taxon>
        <taxon>Bacteroidota</taxon>
        <taxon>Flavobacteriia</taxon>
        <taxon>Flavobacteriales</taxon>
        <taxon>Flavobacteriaceae</taxon>
        <taxon>Flavobacterium</taxon>
    </lineage>
</organism>
<dbReference type="Gene3D" id="1.20.144.10">
    <property type="entry name" value="Phosphatidic acid phosphatase type 2/haloperoxidase"/>
    <property type="match status" value="1"/>
</dbReference>
<feature type="transmembrane region" description="Helical" evidence="1">
    <location>
        <begin position="49"/>
        <end position="70"/>
    </location>
</feature>
<dbReference type="AlphaFoldDB" id="A0A1I4Y0S1"/>
<dbReference type="CDD" id="cd01610">
    <property type="entry name" value="PAP2_like"/>
    <property type="match status" value="1"/>
</dbReference>
<dbReference type="eggNOG" id="COG0671">
    <property type="taxonomic scope" value="Bacteria"/>
</dbReference>
<dbReference type="Proteomes" id="UP000182961">
    <property type="component" value="Unassembled WGS sequence"/>
</dbReference>
<dbReference type="EMBL" id="FOUT01000010">
    <property type="protein sequence ID" value="SFN31728.1"/>
    <property type="molecule type" value="Genomic_DNA"/>
</dbReference>